<dbReference type="PRINTS" id="PR00081">
    <property type="entry name" value="GDHRDH"/>
</dbReference>
<dbReference type="SUPFAM" id="SSF51735">
    <property type="entry name" value="NAD(P)-binding Rossmann-fold domains"/>
    <property type="match status" value="1"/>
</dbReference>
<evidence type="ECO:0000256" key="1">
    <source>
        <dbReference type="ARBA" id="ARBA00006484"/>
    </source>
</evidence>
<dbReference type="CDD" id="cd05233">
    <property type="entry name" value="SDR_c"/>
    <property type="match status" value="1"/>
</dbReference>
<dbReference type="InterPro" id="IPR020904">
    <property type="entry name" value="Sc_DH/Rdtase_CS"/>
</dbReference>
<dbReference type="InterPro" id="IPR036291">
    <property type="entry name" value="NAD(P)-bd_dom_sf"/>
</dbReference>
<dbReference type="RefSeq" id="WP_344307956.1">
    <property type="nucleotide sequence ID" value="NZ_BAAANO010000012.1"/>
</dbReference>
<sequence>MIGATTDHHSDLAVVTGGTRGIGRHLAEGFARAGYRVLLTATDAERARVAAEEIAAATGATVRGTGLEVADAESVRSFAATVYEAESETGTNLRVLVNNAGRIERTEGPLWEADPASLQAVVEANTLGPLLVINALGAHLLEVAAQTGEPTRIIDLNSGSGSRGTVEYAAYSATKTSLFRIAQSVHHYGYDKGLRIFEMAPGVIRSDMTHGMPLHDGREEWTREEDLVDLALALASGDLDAYSGRFVRAGVDRPEDLAAAAGSLTGTSRTITMND</sequence>
<dbReference type="EMBL" id="BAAANO010000012">
    <property type="protein sequence ID" value="GAA2004485.1"/>
    <property type="molecule type" value="Genomic_DNA"/>
</dbReference>
<dbReference type="Pfam" id="PF00106">
    <property type="entry name" value="adh_short"/>
    <property type="match status" value="1"/>
</dbReference>
<reference evidence="2 3" key="1">
    <citation type="journal article" date="2019" name="Int. J. Syst. Evol. Microbiol.">
        <title>The Global Catalogue of Microorganisms (GCM) 10K type strain sequencing project: providing services to taxonomists for standard genome sequencing and annotation.</title>
        <authorList>
            <consortium name="The Broad Institute Genomics Platform"/>
            <consortium name="The Broad Institute Genome Sequencing Center for Infectious Disease"/>
            <person name="Wu L."/>
            <person name="Ma J."/>
        </authorList>
    </citation>
    <scope>NUCLEOTIDE SEQUENCE [LARGE SCALE GENOMIC DNA]</scope>
    <source>
        <strain evidence="2 3">JCM 14546</strain>
    </source>
</reference>
<evidence type="ECO:0008006" key="4">
    <source>
        <dbReference type="Google" id="ProtNLM"/>
    </source>
</evidence>
<gene>
    <name evidence="2" type="ORF">GCM10009755_12300</name>
</gene>
<accession>A0ABN2TBS2</accession>
<dbReference type="Proteomes" id="UP001500755">
    <property type="component" value="Unassembled WGS sequence"/>
</dbReference>
<evidence type="ECO:0000313" key="2">
    <source>
        <dbReference type="EMBL" id="GAA2004485.1"/>
    </source>
</evidence>
<comment type="similarity">
    <text evidence="1">Belongs to the short-chain dehydrogenases/reductases (SDR) family.</text>
</comment>
<keyword evidence="3" id="KW-1185">Reference proteome</keyword>
<organism evidence="2 3">
    <name type="scientific">Brevibacterium samyangense</name>
    <dbReference type="NCBI Taxonomy" id="366888"/>
    <lineage>
        <taxon>Bacteria</taxon>
        <taxon>Bacillati</taxon>
        <taxon>Actinomycetota</taxon>
        <taxon>Actinomycetes</taxon>
        <taxon>Micrococcales</taxon>
        <taxon>Brevibacteriaceae</taxon>
        <taxon>Brevibacterium</taxon>
    </lineage>
</organism>
<comment type="caution">
    <text evidence="2">The sequence shown here is derived from an EMBL/GenBank/DDBJ whole genome shotgun (WGS) entry which is preliminary data.</text>
</comment>
<dbReference type="PROSITE" id="PS00061">
    <property type="entry name" value="ADH_SHORT"/>
    <property type="match status" value="1"/>
</dbReference>
<proteinExistence type="inferred from homology"/>
<dbReference type="InterPro" id="IPR002347">
    <property type="entry name" value="SDR_fam"/>
</dbReference>
<protein>
    <recommendedName>
        <fullName evidence="4">Short-chain dehydrogenase</fullName>
    </recommendedName>
</protein>
<name>A0ABN2TBS2_9MICO</name>
<evidence type="ECO:0000313" key="3">
    <source>
        <dbReference type="Proteomes" id="UP001500755"/>
    </source>
</evidence>
<dbReference type="Gene3D" id="3.40.50.720">
    <property type="entry name" value="NAD(P)-binding Rossmann-like Domain"/>
    <property type="match status" value="1"/>
</dbReference>
<dbReference type="PANTHER" id="PTHR42760">
    <property type="entry name" value="SHORT-CHAIN DEHYDROGENASES/REDUCTASES FAMILY MEMBER"/>
    <property type="match status" value="1"/>
</dbReference>